<dbReference type="Pfam" id="PF00646">
    <property type="entry name" value="F-box"/>
    <property type="match status" value="1"/>
</dbReference>
<dbReference type="InterPro" id="IPR036047">
    <property type="entry name" value="F-box-like_dom_sf"/>
</dbReference>
<dbReference type="PANTHER" id="PTHR31672:SF13">
    <property type="entry name" value="F-BOX PROTEIN CPR30-LIKE"/>
    <property type="match status" value="1"/>
</dbReference>
<dbReference type="EMBL" id="CM001218">
    <property type="protein sequence ID" value="KEH36751.1"/>
    <property type="molecule type" value="Genomic_DNA"/>
</dbReference>
<evidence type="ECO:0000313" key="4">
    <source>
        <dbReference type="Proteomes" id="UP000002051"/>
    </source>
</evidence>
<dbReference type="HOGENOM" id="CLU_027176_5_0_1"/>
<dbReference type="SUPFAM" id="SSF81383">
    <property type="entry name" value="F-box domain"/>
    <property type="match status" value="1"/>
</dbReference>
<dbReference type="EnsemblPlants" id="KEH36751">
    <property type="protein sequence ID" value="KEH36751"/>
    <property type="gene ID" value="MTR_2g022000"/>
</dbReference>
<reference evidence="2 4" key="1">
    <citation type="journal article" date="2011" name="Nature">
        <title>The Medicago genome provides insight into the evolution of rhizobial symbioses.</title>
        <authorList>
            <person name="Young N.D."/>
            <person name="Debelle F."/>
            <person name="Oldroyd G.E."/>
            <person name="Geurts R."/>
            <person name="Cannon S.B."/>
            <person name="Udvardi M.K."/>
            <person name="Benedito V.A."/>
            <person name="Mayer K.F."/>
            <person name="Gouzy J."/>
            <person name="Schoof H."/>
            <person name="Van de Peer Y."/>
            <person name="Proost S."/>
            <person name="Cook D.R."/>
            <person name="Meyers B.C."/>
            <person name="Spannagl M."/>
            <person name="Cheung F."/>
            <person name="De Mita S."/>
            <person name="Krishnakumar V."/>
            <person name="Gundlach H."/>
            <person name="Zhou S."/>
            <person name="Mudge J."/>
            <person name="Bharti A.K."/>
            <person name="Murray J.D."/>
            <person name="Naoumkina M.A."/>
            <person name="Rosen B."/>
            <person name="Silverstein K.A."/>
            <person name="Tang H."/>
            <person name="Rombauts S."/>
            <person name="Zhao P.X."/>
            <person name="Zhou P."/>
            <person name="Barbe V."/>
            <person name="Bardou P."/>
            <person name="Bechner M."/>
            <person name="Bellec A."/>
            <person name="Berger A."/>
            <person name="Berges H."/>
            <person name="Bidwell S."/>
            <person name="Bisseling T."/>
            <person name="Choisne N."/>
            <person name="Couloux A."/>
            <person name="Denny R."/>
            <person name="Deshpande S."/>
            <person name="Dai X."/>
            <person name="Doyle J.J."/>
            <person name="Dudez A.M."/>
            <person name="Farmer A.D."/>
            <person name="Fouteau S."/>
            <person name="Franken C."/>
            <person name="Gibelin C."/>
            <person name="Gish J."/>
            <person name="Goldstein S."/>
            <person name="Gonzalez A.J."/>
            <person name="Green P.J."/>
            <person name="Hallab A."/>
            <person name="Hartog M."/>
            <person name="Hua A."/>
            <person name="Humphray S.J."/>
            <person name="Jeong D.H."/>
            <person name="Jing Y."/>
            <person name="Jocker A."/>
            <person name="Kenton S.M."/>
            <person name="Kim D.J."/>
            <person name="Klee K."/>
            <person name="Lai H."/>
            <person name="Lang C."/>
            <person name="Lin S."/>
            <person name="Macmil S.L."/>
            <person name="Magdelenat G."/>
            <person name="Matthews L."/>
            <person name="McCorrison J."/>
            <person name="Monaghan E.L."/>
            <person name="Mun J.H."/>
            <person name="Najar F.Z."/>
            <person name="Nicholson C."/>
            <person name="Noirot C."/>
            <person name="O'Bleness M."/>
            <person name="Paule C.R."/>
            <person name="Poulain J."/>
            <person name="Prion F."/>
            <person name="Qin B."/>
            <person name="Qu C."/>
            <person name="Retzel E.F."/>
            <person name="Riddle C."/>
            <person name="Sallet E."/>
            <person name="Samain S."/>
            <person name="Samson N."/>
            <person name="Sanders I."/>
            <person name="Saurat O."/>
            <person name="Scarpelli C."/>
            <person name="Schiex T."/>
            <person name="Segurens B."/>
            <person name="Severin A.J."/>
            <person name="Sherrier D.J."/>
            <person name="Shi R."/>
            <person name="Sims S."/>
            <person name="Singer S.R."/>
            <person name="Sinharoy S."/>
            <person name="Sterck L."/>
            <person name="Viollet A."/>
            <person name="Wang B.B."/>
            <person name="Wang K."/>
            <person name="Wang M."/>
            <person name="Wang X."/>
            <person name="Warfsmann J."/>
            <person name="Weissenbach J."/>
            <person name="White D.D."/>
            <person name="White J.D."/>
            <person name="Wiley G.B."/>
            <person name="Wincker P."/>
            <person name="Xing Y."/>
            <person name="Yang L."/>
            <person name="Yao Z."/>
            <person name="Ying F."/>
            <person name="Zhai J."/>
            <person name="Zhou L."/>
            <person name="Zuber A."/>
            <person name="Denarie J."/>
            <person name="Dixon R.A."/>
            <person name="May G.D."/>
            <person name="Schwartz D.C."/>
            <person name="Rogers J."/>
            <person name="Quetier F."/>
            <person name="Town C.D."/>
            <person name="Roe B.A."/>
        </authorList>
    </citation>
    <scope>NUCLEOTIDE SEQUENCE [LARGE SCALE GENOMIC DNA]</scope>
    <source>
        <strain evidence="2">A17</strain>
        <strain evidence="3 4">cv. Jemalong A17</strain>
    </source>
</reference>
<dbReference type="InterPro" id="IPR001810">
    <property type="entry name" value="F-box_dom"/>
</dbReference>
<dbReference type="PANTHER" id="PTHR31672">
    <property type="entry name" value="BNACNNG10540D PROTEIN"/>
    <property type="match status" value="1"/>
</dbReference>
<evidence type="ECO:0000259" key="1">
    <source>
        <dbReference type="PROSITE" id="PS50181"/>
    </source>
</evidence>
<sequence>MEKSATPTTGKVSNHIPDDVAFSILSKLPLKSLQRFESVSKPWSLLFQNSYFMKMYRNHIIYRNHSGYDDASLILRHTIAVDYVTPLVEPLIRSTFYFISGERFENRVKLNMSLPFQVLGQDIYILGSISINGFVCLSNVPDDERKAVLWNPTTEEFIVIPSSPVESLPYRKFEAFIHGFGYDRVRDDYKVIRYVVFDSLSFYDVMFRGLSEQEASWKDVPMEPLWEIYSLRSNSWKKLDVDTSMVMSPETREETVRFYMDGMCHWWDKIEKDNDDGGTYFVSFDVTNEVCFTTPMPSDIDHTFDIRLVKRQLVMLNGSIGLISYSGETNTLHVSILGEIGVKESWTKLFIVGPLPHVKYPIEAGKNGDIFFIKKDGELACFNLDTQTIKELGVEGDMSQIVVKNEAAKEIEREAVVTVSKAQGIEVAAAVDAYRV</sequence>
<protein>
    <submittedName>
        <fullName evidence="2">F-box protein interaction domain protein</fullName>
    </submittedName>
</protein>
<reference evidence="3" key="3">
    <citation type="submission" date="2015-04" db="UniProtKB">
        <authorList>
            <consortium name="EnsemblPlants"/>
        </authorList>
    </citation>
    <scope>IDENTIFICATION</scope>
    <source>
        <strain evidence="3">cv. Jemalong A17</strain>
    </source>
</reference>
<organism evidence="2 4">
    <name type="scientific">Medicago truncatula</name>
    <name type="common">Barrel medic</name>
    <name type="synonym">Medicago tribuloides</name>
    <dbReference type="NCBI Taxonomy" id="3880"/>
    <lineage>
        <taxon>Eukaryota</taxon>
        <taxon>Viridiplantae</taxon>
        <taxon>Streptophyta</taxon>
        <taxon>Embryophyta</taxon>
        <taxon>Tracheophyta</taxon>
        <taxon>Spermatophyta</taxon>
        <taxon>Magnoliopsida</taxon>
        <taxon>eudicotyledons</taxon>
        <taxon>Gunneridae</taxon>
        <taxon>Pentapetalae</taxon>
        <taxon>rosids</taxon>
        <taxon>fabids</taxon>
        <taxon>Fabales</taxon>
        <taxon>Fabaceae</taxon>
        <taxon>Papilionoideae</taxon>
        <taxon>50 kb inversion clade</taxon>
        <taxon>NPAAA clade</taxon>
        <taxon>Hologalegina</taxon>
        <taxon>IRL clade</taxon>
        <taxon>Trifolieae</taxon>
        <taxon>Medicago</taxon>
    </lineage>
</organism>
<gene>
    <name evidence="3" type="primary">25486068</name>
    <name evidence="2" type="ordered locus">MTR_2g022000</name>
</gene>
<dbReference type="NCBIfam" id="TIGR01640">
    <property type="entry name" value="F_box_assoc_1"/>
    <property type="match status" value="1"/>
</dbReference>
<dbReference type="SMART" id="SM00256">
    <property type="entry name" value="FBOX"/>
    <property type="match status" value="1"/>
</dbReference>
<proteinExistence type="predicted"/>
<dbReference type="InterPro" id="IPR017451">
    <property type="entry name" value="F-box-assoc_interact_dom"/>
</dbReference>
<dbReference type="InterPro" id="IPR006527">
    <property type="entry name" value="F-box-assoc_dom_typ1"/>
</dbReference>
<name>A0A072V503_MEDTR</name>
<dbReference type="InterPro" id="IPR050796">
    <property type="entry name" value="SCF_F-box_component"/>
</dbReference>
<dbReference type="OrthoDB" id="1555129at2759"/>
<keyword evidence="4" id="KW-1185">Reference proteome</keyword>
<evidence type="ECO:0000313" key="2">
    <source>
        <dbReference type="EMBL" id="KEH36751.1"/>
    </source>
</evidence>
<dbReference type="Pfam" id="PF07734">
    <property type="entry name" value="FBA_1"/>
    <property type="match status" value="1"/>
</dbReference>
<dbReference type="STRING" id="3880.A0A072V503"/>
<accession>A0A072V503</accession>
<dbReference type="PROSITE" id="PS50181">
    <property type="entry name" value="FBOX"/>
    <property type="match status" value="1"/>
</dbReference>
<evidence type="ECO:0000313" key="3">
    <source>
        <dbReference type="EnsemblPlants" id="KEH36751"/>
    </source>
</evidence>
<dbReference type="KEGG" id="mtr:25486068"/>
<reference evidence="2 4" key="2">
    <citation type="journal article" date="2014" name="BMC Genomics">
        <title>An improved genome release (version Mt4.0) for the model legume Medicago truncatula.</title>
        <authorList>
            <person name="Tang H."/>
            <person name="Krishnakumar V."/>
            <person name="Bidwell S."/>
            <person name="Rosen B."/>
            <person name="Chan A."/>
            <person name="Zhou S."/>
            <person name="Gentzbittel L."/>
            <person name="Childs K.L."/>
            <person name="Yandell M."/>
            <person name="Gundlach H."/>
            <person name="Mayer K.F."/>
            <person name="Schwartz D.C."/>
            <person name="Town C.D."/>
        </authorList>
    </citation>
    <scope>GENOME REANNOTATION</scope>
    <source>
        <strain evidence="2">A17</strain>
        <strain evidence="3 4">cv. Jemalong A17</strain>
    </source>
</reference>
<dbReference type="AlphaFoldDB" id="A0A072V503"/>
<feature type="domain" description="F-box" evidence="1">
    <location>
        <begin position="10"/>
        <end position="55"/>
    </location>
</feature>
<dbReference type="Proteomes" id="UP000002051">
    <property type="component" value="Chromosome 2"/>
</dbReference>